<sequence length="106" mass="12182">MHPRKRGARSSLLISSSIYQRRWTDGPSISEGSLSPLPAVNPQISSFIVRERADVERRMRRLAGRLPLLLTRQKLSIVRSERRRTRVWILDKFRSPSGLNTAGLFN</sequence>
<dbReference type="AlphaFoldDB" id="A0A834LXT8"/>
<evidence type="ECO:0000313" key="2">
    <source>
        <dbReference type="Proteomes" id="UP000625711"/>
    </source>
</evidence>
<comment type="caution">
    <text evidence="1">The sequence shown here is derived from an EMBL/GenBank/DDBJ whole genome shotgun (WGS) entry which is preliminary data.</text>
</comment>
<reference evidence="1" key="1">
    <citation type="submission" date="2020-08" db="EMBL/GenBank/DDBJ databases">
        <title>Genome sequencing and assembly of the red palm weevil Rhynchophorus ferrugineus.</title>
        <authorList>
            <person name="Dias G.B."/>
            <person name="Bergman C.M."/>
            <person name="Manee M."/>
        </authorList>
    </citation>
    <scope>NUCLEOTIDE SEQUENCE</scope>
    <source>
        <strain evidence="1">AA-2017</strain>
        <tissue evidence="1">Whole larva</tissue>
    </source>
</reference>
<dbReference type="Proteomes" id="UP000625711">
    <property type="component" value="Unassembled WGS sequence"/>
</dbReference>
<keyword evidence="2" id="KW-1185">Reference proteome</keyword>
<proteinExistence type="predicted"/>
<protein>
    <submittedName>
        <fullName evidence="1">Uncharacterized protein</fullName>
    </submittedName>
</protein>
<name>A0A834LXT8_RHYFE</name>
<dbReference type="EMBL" id="JAACXV010018053">
    <property type="protein sequence ID" value="KAF7264161.1"/>
    <property type="molecule type" value="Genomic_DNA"/>
</dbReference>
<organism evidence="1 2">
    <name type="scientific">Rhynchophorus ferrugineus</name>
    <name type="common">Red palm weevil</name>
    <name type="synonym">Curculio ferrugineus</name>
    <dbReference type="NCBI Taxonomy" id="354439"/>
    <lineage>
        <taxon>Eukaryota</taxon>
        <taxon>Metazoa</taxon>
        <taxon>Ecdysozoa</taxon>
        <taxon>Arthropoda</taxon>
        <taxon>Hexapoda</taxon>
        <taxon>Insecta</taxon>
        <taxon>Pterygota</taxon>
        <taxon>Neoptera</taxon>
        <taxon>Endopterygota</taxon>
        <taxon>Coleoptera</taxon>
        <taxon>Polyphaga</taxon>
        <taxon>Cucujiformia</taxon>
        <taxon>Curculionidae</taxon>
        <taxon>Dryophthorinae</taxon>
        <taxon>Rhynchophorus</taxon>
    </lineage>
</organism>
<evidence type="ECO:0000313" key="1">
    <source>
        <dbReference type="EMBL" id="KAF7264161.1"/>
    </source>
</evidence>
<accession>A0A834LXT8</accession>
<gene>
    <name evidence="1" type="ORF">GWI33_000519</name>
</gene>